<feature type="compositionally biased region" description="Acidic residues" evidence="17">
    <location>
        <begin position="448"/>
        <end position="471"/>
    </location>
</feature>
<evidence type="ECO:0000256" key="17">
    <source>
        <dbReference type="SAM" id="MobiDB-lite"/>
    </source>
</evidence>
<keyword evidence="11" id="KW-0653">Protein transport</keyword>
<dbReference type="InterPro" id="IPR005690">
    <property type="entry name" value="Toc86_159"/>
</dbReference>
<reference evidence="20" key="2">
    <citation type="submission" date="2025-08" db="UniProtKB">
        <authorList>
            <consortium name="RefSeq"/>
        </authorList>
    </citation>
    <scope>IDENTIFICATION</scope>
    <source>
        <tissue evidence="20">Leaf</tissue>
    </source>
</reference>
<reference evidence="19" key="1">
    <citation type="journal article" date="2014" name="Nat. Commun.">
        <title>The emerging biofuel crop Camelina sativa retains a highly undifferentiated hexaploid genome structure.</title>
        <authorList>
            <person name="Kagale S."/>
            <person name="Koh C."/>
            <person name="Nixon J."/>
            <person name="Bollina V."/>
            <person name="Clarke W.E."/>
            <person name="Tuteja R."/>
            <person name="Spillane C."/>
            <person name="Robinson S.J."/>
            <person name="Links M.G."/>
            <person name="Clarke C."/>
            <person name="Higgins E.E."/>
            <person name="Huebert T."/>
            <person name="Sharpe A.G."/>
            <person name="Parkin I.A."/>
        </authorList>
    </citation>
    <scope>NUCLEOTIDE SEQUENCE [LARGE SCALE GENOMIC DNA]</scope>
    <source>
        <strain evidence="19">cv. DH55</strain>
    </source>
</reference>
<accession>A0ABM1QEC6</accession>
<feature type="compositionally biased region" description="Acidic residues" evidence="17">
    <location>
        <begin position="22"/>
        <end position="34"/>
    </location>
</feature>
<dbReference type="RefSeq" id="XP_019085114.1">
    <property type="nucleotide sequence ID" value="XM_019229569.1"/>
</dbReference>
<keyword evidence="4" id="KW-0934">Plastid</keyword>
<dbReference type="PANTHER" id="PTHR10903">
    <property type="entry name" value="GTPASE, IMAP FAMILY MEMBER-RELATED"/>
    <property type="match status" value="1"/>
</dbReference>
<sequence length="829" mass="91577">MVFGSSKSGEQFLKELENVFTDSDEEVDTDDDGEEKTFDSAALAAFLQAATSASSDGGNYTMSQDVMKLFSMEPPAGLGSSLRHRQSAAPLPNRSNIFPSLKVAVSEESEINLSEEERDKLEKLQSMRVSYLRLVYRLGQSVEESIAAKVLHNLAFLTLRHSGHSFSLDAAKKMAMESEAEGKEDLNFSLNILVLGKSGVGKSATINSILGDQKASIHAFEPSTTSVQEISRTVGGVKITIIDTPGLKSSVMDQSANSKILSSVKKVMKKFPPDVVLYVDRLDAQNRGLDDMPLLKTITASLGSSILKNAIVTLTHAGSAPPDGQSGTPLSYDVFVQQCSHIVQQSIGQAVGDLRVINPRLMNEVSLVENREGVKVLPNGQTWRPQLLLLCYNKKVISDADSLLKLQEEPLDHRKIFGFQVRPLRLPNLLSWLLQSRAHPKLPANEGVDSDIDIDDVSDSEQEDGEDDEYDQLPPFKPLRKTQLAKLSKEQRKAYFEEYDYRIKLLQKKQWREDLRRMREIKRNGKKKKKVAESEYYHYEEEEEEAPPAWAPPVVLPDIVLPPSFDSDQSAYRYRSLESSSQLITKSVYDSQGWDNDCGLDCVIAEGSLAVAKRFPAAVTAQVTKDKKEFNILLDSSICAKHGDNGSTMAGLLIQGSEQLMYLLKGETKFKDSKRGKMTIGGLVAFIDGNIPFGFKMEKQMAVGKRLVLVGNGGTMRSSQGGETAFEANIEARLREADFPIGQNQSHAGLSLTMSKDDLTATANVRSQISIGRQTKLTGVASLDTKRTGRFSVRTSSSDQLQLALMAILPLAMSIYRRIRQSKETDNDL</sequence>
<evidence type="ECO:0000256" key="2">
    <source>
        <dbReference type="ARBA" id="ARBA00022448"/>
    </source>
</evidence>
<evidence type="ECO:0000256" key="8">
    <source>
        <dbReference type="ARBA" id="ARBA00022801"/>
    </source>
</evidence>
<evidence type="ECO:0000256" key="4">
    <source>
        <dbReference type="ARBA" id="ARBA00022640"/>
    </source>
</evidence>
<feature type="region of interest" description="Disordered" evidence="17">
    <location>
        <begin position="444"/>
        <end position="475"/>
    </location>
</feature>
<dbReference type="PANTHER" id="PTHR10903:SF120">
    <property type="entry name" value="TRANSLOCASE OF CHLOROPLAST 159, CHLOROPLASTIC"/>
    <property type="match status" value="1"/>
</dbReference>
<keyword evidence="8" id="KW-0378">Hydrolase</keyword>
<evidence type="ECO:0000256" key="5">
    <source>
        <dbReference type="ARBA" id="ARBA00022692"/>
    </source>
</evidence>
<evidence type="ECO:0000256" key="1">
    <source>
        <dbReference type="ARBA" id="ARBA00001946"/>
    </source>
</evidence>
<comment type="similarity">
    <text evidence="16">Belongs to the TRAFAC class TrmE-Era-EngA-EngB-Septin-like GTPase superfamily. AIG1/Toc34/Toc159-like paraseptin GTPase family. TOC159 subfamily.</text>
</comment>
<gene>
    <name evidence="20" type="primary">LOC104747161</name>
</gene>
<dbReference type="Gene3D" id="3.40.50.300">
    <property type="entry name" value="P-loop containing nucleotide triphosphate hydrolases"/>
    <property type="match status" value="1"/>
</dbReference>
<evidence type="ECO:0000259" key="18">
    <source>
        <dbReference type="PROSITE" id="PS51720"/>
    </source>
</evidence>
<evidence type="ECO:0000256" key="9">
    <source>
        <dbReference type="ARBA" id="ARBA00022805"/>
    </source>
</evidence>
<keyword evidence="19" id="KW-1185">Reference proteome</keyword>
<keyword evidence="10" id="KW-0460">Magnesium</keyword>
<keyword evidence="2" id="KW-0813">Transport</keyword>
<dbReference type="InterPro" id="IPR006703">
    <property type="entry name" value="G_AIG1"/>
</dbReference>
<comment type="cofactor">
    <cofactor evidence="1">
        <name>Mg(2+)</name>
        <dbReference type="ChEBI" id="CHEBI:18420"/>
    </cofactor>
</comment>
<keyword evidence="9" id="KW-1002">Plastid outer membrane</keyword>
<evidence type="ECO:0000256" key="13">
    <source>
        <dbReference type="ARBA" id="ARBA00023134"/>
    </source>
</evidence>
<name>A0ABM1QEC6_CAMSA</name>
<dbReference type="InterPro" id="IPR027417">
    <property type="entry name" value="P-loop_NTPase"/>
</dbReference>
<feature type="region of interest" description="Disordered" evidence="17">
    <location>
        <begin position="14"/>
        <end position="35"/>
    </location>
</feature>
<keyword evidence="14" id="KW-0472">Membrane</keyword>
<dbReference type="InterPro" id="IPR024283">
    <property type="entry name" value="TOC159_MAD"/>
</dbReference>
<keyword evidence="13" id="KW-0342">GTP-binding</keyword>
<dbReference type="SUPFAM" id="SSF52540">
    <property type="entry name" value="P-loop containing nucleoside triphosphate hydrolases"/>
    <property type="match status" value="1"/>
</dbReference>
<evidence type="ECO:0000256" key="3">
    <source>
        <dbReference type="ARBA" id="ARBA00022528"/>
    </source>
</evidence>
<dbReference type="NCBIfam" id="TIGR00993">
    <property type="entry name" value="3a0901s04IAP86"/>
    <property type="match status" value="1"/>
</dbReference>
<evidence type="ECO:0000256" key="12">
    <source>
        <dbReference type="ARBA" id="ARBA00022989"/>
    </source>
</evidence>
<keyword evidence="3" id="KW-0150">Chloroplast</keyword>
<evidence type="ECO:0000313" key="19">
    <source>
        <dbReference type="Proteomes" id="UP000694864"/>
    </source>
</evidence>
<keyword evidence="6" id="KW-0479">Metal-binding</keyword>
<evidence type="ECO:0000256" key="15">
    <source>
        <dbReference type="ARBA" id="ARBA00023766"/>
    </source>
</evidence>
<evidence type="ECO:0000256" key="10">
    <source>
        <dbReference type="ARBA" id="ARBA00022842"/>
    </source>
</evidence>
<proteinExistence type="inferred from homology"/>
<evidence type="ECO:0000313" key="20">
    <source>
        <dbReference type="RefSeq" id="XP_019085114.1"/>
    </source>
</evidence>
<dbReference type="Pfam" id="PF04548">
    <property type="entry name" value="AIG1"/>
    <property type="match status" value="1"/>
</dbReference>
<feature type="domain" description="AIG1-type G" evidence="18">
    <location>
        <begin position="187"/>
        <end position="415"/>
    </location>
</feature>
<dbReference type="Pfam" id="PF11886">
    <property type="entry name" value="TOC159_MAD"/>
    <property type="match status" value="1"/>
</dbReference>
<comment type="subcellular location">
    <subcellularLocation>
        <location evidence="15">Plastid</location>
        <location evidence="15">Chloroplast outer membrane</location>
        <topology evidence="15">Single-pass membrane protein</topology>
    </subcellularLocation>
</comment>
<evidence type="ECO:0000256" key="6">
    <source>
        <dbReference type="ARBA" id="ARBA00022723"/>
    </source>
</evidence>
<keyword evidence="7" id="KW-0547">Nucleotide-binding</keyword>
<keyword evidence="12" id="KW-1133">Transmembrane helix</keyword>
<keyword evidence="5" id="KW-0812">Transmembrane</keyword>
<organism evidence="19 20">
    <name type="scientific">Camelina sativa</name>
    <name type="common">False flax</name>
    <name type="synonym">Myagrum sativum</name>
    <dbReference type="NCBI Taxonomy" id="90675"/>
    <lineage>
        <taxon>Eukaryota</taxon>
        <taxon>Viridiplantae</taxon>
        <taxon>Streptophyta</taxon>
        <taxon>Embryophyta</taxon>
        <taxon>Tracheophyta</taxon>
        <taxon>Spermatophyta</taxon>
        <taxon>Magnoliopsida</taxon>
        <taxon>eudicotyledons</taxon>
        <taxon>Gunneridae</taxon>
        <taxon>Pentapetalae</taxon>
        <taxon>rosids</taxon>
        <taxon>malvids</taxon>
        <taxon>Brassicales</taxon>
        <taxon>Brassicaceae</taxon>
        <taxon>Camelineae</taxon>
        <taxon>Camelina</taxon>
    </lineage>
</organism>
<protein>
    <submittedName>
        <fullName evidence="20">Translocase of chloroplast 159, chloroplastic-like</fullName>
    </submittedName>
</protein>
<dbReference type="GeneID" id="104747161"/>
<evidence type="ECO:0000256" key="11">
    <source>
        <dbReference type="ARBA" id="ARBA00022927"/>
    </source>
</evidence>
<evidence type="ECO:0000256" key="14">
    <source>
        <dbReference type="ARBA" id="ARBA00023136"/>
    </source>
</evidence>
<evidence type="ECO:0000256" key="7">
    <source>
        <dbReference type="ARBA" id="ARBA00022741"/>
    </source>
</evidence>
<dbReference type="InterPro" id="IPR045058">
    <property type="entry name" value="GIMA/IAN/Toc"/>
</dbReference>
<dbReference type="Proteomes" id="UP000694864">
    <property type="component" value="Chromosome 2"/>
</dbReference>
<evidence type="ECO:0000256" key="16">
    <source>
        <dbReference type="ARBA" id="ARBA00023775"/>
    </source>
</evidence>
<dbReference type="PROSITE" id="PS51720">
    <property type="entry name" value="G_AIG1"/>
    <property type="match status" value="1"/>
</dbReference>